<name>A0A7J7GU24_CAMSI</name>
<keyword evidence="2" id="KW-0732">Signal</keyword>
<dbReference type="Pfam" id="PF14476">
    <property type="entry name" value="Chloroplast_duf"/>
    <property type="match status" value="1"/>
</dbReference>
<protein>
    <recommendedName>
        <fullName evidence="5">F-box protein</fullName>
    </recommendedName>
</protein>
<dbReference type="Proteomes" id="UP000593564">
    <property type="component" value="Unassembled WGS sequence"/>
</dbReference>
<feature type="signal peptide" evidence="2">
    <location>
        <begin position="1"/>
        <end position="23"/>
    </location>
</feature>
<proteinExistence type="predicted"/>
<evidence type="ECO:0008006" key="5">
    <source>
        <dbReference type="Google" id="ProtNLM"/>
    </source>
</evidence>
<evidence type="ECO:0000256" key="1">
    <source>
        <dbReference type="SAM" id="MobiDB-lite"/>
    </source>
</evidence>
<comment type="caution">
    <text evidence="3">The sequence shown here is derived from an EMBL/GenBank/DDBJ whole genome shotgun (WGS) entry which is preliminary data.</text>
</comment>
<dbReference type="InterPro" id="IPR027949">
    <property type="entry name" value="Chloroplast_duf"/>
</dbReference>
<dbReference type="AlphaFoldDB" id="A0A7J7GU24"/>
<evidence type="ECO:0000313" key="3">
    <source>
        <dbReference type="EMBL" id="KAF5944272.1"/>
    </source>
</evidence>
<evidence type="ECO:0000256" key="2">
    <source>
        <dbReference type="SAM" id="SignalP"/>
    </source>
</evidence>
<dbReference type="EMBL" id="JACBKZ010000008">
    <property type="protein sequence ID" value="KAF5944272.1"/>
    <property type="molecule type" value="Genomic_DNA"/>
</dbReference>
<accession>A0A7J7GU24</accession>
<gene>
    <name evidence="3" type="ORF">HYC85_018349</name>
</gene>
<evidence type="ECO:0000313" key="4">
    <source>
        <dbReference type="Proteomes" id="UP000593564"/>
    </source>
</evidence>
<keyword evidence="4" id="KW-1185">Reference proteome</keyword>
<feature type="region of interest" description="Disordered" evidence="1">
    <location>
        <begin position="142"/>
        <end position="165"/>
    </location>
</feature>
<feature type="chain" id="PRO_5029472453" description="F-box protein" evidence="2">
    <location>
        <begin position="24"/>
        <end position="513"/>
    </location>
</feature>
<reference evidence="3 4" key="2">
    <citation type="submission" date="2020-07" db="EMBL/GenBank/DDBJ databases">
        <title>Genome assembly of wild tea tree DASZ reveals pedigree and selection history of tea varieties.</title>
        <authorList>
            <person name="Zhang W."/>
        </authorList>
    </citation>
    <scope>NUCLEOTIDE SEQUENCE [LARGE SCALE GENOMIC DNA]</scope>
    <source>
        <strain evidence="4">cv. G240</strain>
        <tissue evidence="3">Leaf</tissue>
    </source>
</reference>
<reference evidence="4" key="1">
    <citation type="journal article" date="2020" name="Nat. Commun.">
        <title>Genome assembly of wild tea tree DASZ reveals pedigree and selection history of tea varieties.</title>
        <authorList>
            <person name="Zhang W."/>
            <person name="Zhang Y."/>
            <person name="Qiu H."/>
            <person name="Guo Y."/>
            <person name="Wan H."/>
            <person name="Zhang X."/>
            <person name="Scossa F."/>
            <person name="Alseekh S."/>
            <person name="Zhang Q."/>
            <person name="Wang P."/>
            <person name="Xu L."/>
            <person name="Schmidt M.H."/>
            <person name="Jia X."/>
            <person name="Li D."/>
            <person name="Zhu A."/>
            <person name="Guo F."/>
            <person name="Chen W."/>
            <person name="Ni D."/>
            <person name="Usadel B."/>
            <person name="Fernie A.R."/>
            <person name="Wen W."/>
        </authorList>
    </citation>
    <scope>NUCLEOTIDE SEQUENCE [LARGE SCALE GENOMIC DNA]</scope>
    <source>
        <strain evidence="4">cv. G240</strain>
    </source>
</reference>
<dbReference type="PANTHER" id="PTHR33358:SF12">
    <property type="entry name" value="F-BOX PROTEIN WITH A DOMAIN PROTEIN"/>
    <property type="match status" value="1"/>
</dbReference>
<organism evidence="3 4">
    <name type="scientific">Camellia sinensis</name>
    <name type="common">Tea plant</name>
    <name type="synonym">Thea sinensis</name>
    <dbReference type="NCBI Taxonomy" id="4442"/>
    <lineage>
        <taxon>Eukaryota</taxon>
        <taxon>Viridiplantae</taxon>
        <taxon>Streptophyta</taxon>
        <taxon>Embryophyta</taxon>
        <taxon>Tracheophyta</taxon>
        <taxon>Spermatophyta</taxon>
        <taxon>Magnoliopsida</taxon>
        <taxon>eudicotyledons</taxon>
        <taxon>Gunneridae</taxon>
        <taxon>Pentapetalae</taxon>
        <taxon>asterids</taxon>
        <taxon>Ericales</taxon>
        <taxon>Theaceae</taxon>
        <taxon>Camellia</taxon>
    </lineage>
</organism>
<sequence>MFKFARVQIFFHMILFQTDVIHDVSNECLTSNGGGGDYGFGDGSGSNGGDGGGSGSGSGSGDFLYNNLRSEARIRLSLTLSSDWEKPKGVSAFGCLAISREIIRATINMPKIQNSSFSLPNLTTRDLVEQLKLTSSGYTNTTTTHIQKLPKSPRNSPKTSPKCDSKISDPVAIAKLYAIMEAVDDRVEMHKNIGEQRSNWNSLLLTSINAITLTASTMAGIAATTSASGSGPLAALKLSSTLLYLAATGMLSIMNKIQPSQLAEEQRNAARLFKQIHEEIHTTISIGNPSNKQVKDAMEKVLALDKAYPLPLLGVMLDKFPKKVGPATWWPQQQRRQAKELGERKDKNGWDAKLEDEMREIAGVLNRKDEEDYLRLGEKALKLNKILAISGPLLTGLAAIGSAFVGSPSHGSWAVVLGVVGGALSSIVNTLEHGVQIGMVFEMYRSNAGFFKLMEESIESNLKDREVERRENGELFEMKVALQLGRSLSELRDLAASSSVKGEAMEEFASKLF</sequence>
<dbReference type="PANTHER" id="PTHR33358">
    <property type="entry name" value="F-BOX PROTEIN WITH A DOMAIN PROTEIN"/>
    <property type="match status" value="1"/>
</dbReference>